<evidence type="ECO:0000313" key="2">
    <source>
        <dbReference type="Proteomes" id="UP000248882"/>
    </source>
</evidence>
<dbReference type="AlphaFoldDB" id="A0A2W7SAU8"/>
<name>A0A2W7SAU8_9BACT</name>
<keyword evidence="1" id="KW-0436">Ligase</keyword>
<dbReference type="EMBL" id="QKZT01000023">
    <property type="protein sequence ID" value="PZX47672.1"/>
    <property type="molecule type" value="Genomic_DNA"/>
</dbReference>
<dbReference type="SUPFAM" id="SSF56801">
    <property type="entry name" value="Acetyl-CoA synthetase-like"/>
    <property type="match status" value="1"/>
</dbReference>
<gene>
    <name evidence="1" type="ORF">LV85_03862</name>
</gene>
<accession>A0A2W7SAU8</accession>
<protein>
    <submittedName>
        <fullName evidence="1">Phenylacetate-CoA ligase</fullName>
    </submittedName>
</protein>
<sequence>MRLPFFILEHAILPIGDRLLKSTFIEKLRYWRKTVAQDGAHLEQLQSEKLHKILSHAAAKSPYFKLLNIPENADSRTWLKSFPVLAKKTFRENLEFIVTDKNKESLTAIMSSGSTGPPSKVYFSKDELSNNRALQILWWEWAGYKFGKSLLQTGVNMTRSSEKAIKDKLLNTRYIDAMSHDKTQILAELELLREEPRSHFVAYASSLYLFAKIALENNIKDVHFESVVSIGEKLLPQFREAIEKAFACQVYDTYGASEGFLIASQCKAGNYHIMSPHLVLELLDDDGNEVQPGQMGRVVLTGLDNFTTPLIRYEVGDLAIKAINNTCTCGLQLPLLGEVIGRQTEFIMTPSGKYITVQTVVRILKQYPEIDQFKLIQLGENELKLVYVSPKNQLDVREKDLQLAFEEVFGENLNFEFEKVPELPKAKSGKFQLIENLLTTT</sequence>
<dbReference type="RefSeq" id="WP_111322515.1">
    <property type="nucleotide sequence ID" value="NZ_QKZT01000023.1"/>
</dbReference>
<organism evidence="1 2">
    <name type="scientific">Algoriphagus chordae</name>
    <dbReference type="NCBI Taxonomy" id="237019"/>
    <lineage>
        <taxon>Bacteria</taxon>
        <taxon>Pseudomonadati</taxon>
        <taxon>Bacteroidota</taxon>
        <taxon>Cytophagia</taxon>
        <taxon>Cytophagales</taxon>
        <taxon>Cyclobacteriaceae</taxon>
        <taxon>Algoriphagus</taxon>
    </lineage>
</organism>
<dbReference type="InterPro" id="IPR042099">
    <property type="entry name" value="ANL_N_sf"/>
</dbReference>
<proteinExistence type="predicted"/>
<dbReference type="PANTHER" id="PTHR36932:SF1">
    <property type="entry name" value="CAPSULAR POLYSACCHARIDE BIOSYNTHESIS PROTEIN"/>
    <property type="match status" value="1"/>
</dbReference>
<dbReference type="GO" id="GO:0016874">
    <property type="term" value="F:ligase activity"/>
    <property type="evidence" value="ECO:0007669"/>
    <property type="project" value="UniProtKB-KW"/>
</dbReference>
<keyword evidence="2" id="KW-1185">Reference proteome</keyword>
<dbReference type="Gene3D" id="3.40.50.12780">
    <property type="entry name" value="N-terminal domain of ligase-like"/>
    <property type="match status" value="1"/>
</dbReference>
<dbReference type="InterPro" id="IPR053158">
    <property type="entry name" value="CapK_Type1_Caps_Biosynth"/>
</dbReference>
<dbReference type="OrthoDB" id="580775at2"/>
<reference evidence="1 2" key="1">
    <citation type="submission" date="2018-06" db="EMBL/GenBank/DDBJ databases">
        <title>Genomic Encyclopedia of Archaeal and Bacterial Type Strains, Phase II (KMG-II): from individual species to whole genera.</title>
        <authorList>
            <person name="Goeker M."/>
        </authorList>
    </citation>
    <scope>NUCLEOTIDE SEQUENCE [LARGE SCALE GENOMIC DNA]</scope>
    <source>
        <strain evidence="1 2">DSM 19830</strain>
    </source>
</reference>
<dbReference type="Proteomes" id="UP000248882">
    <property type="component" value="Unassembled WGS sequence"/>
</dbReference>
<comment type="caution">
    <text evidence="1">The sequence shown here is derived from an EMBL/GenBank/DDBJ whole genome shotgun (WGS) entry which is preliminary data.</text>
</comment>
<evidence type="ECO:0000313" key="1">
    <source>
        <dbReference type="EMBL" id="PZX47672.1"/>
    </source>
</evidence>
<dbReference type="PANTHER" id="PTHR36932">
    <property type="entry name" value="CAPSULAR POLYSACCHARIDE BIOSYNTHESIS PROTEIN"/>
    <property type="match status" value="1"/>
</dbReference>